<proteinExistence type="predicted"/>
<comment type="caution">
    <text evidence="1">The sequence shown here is derived from an EMBL/GenBank/DDBJ whole genome shotgun (WGS) entry which is preliminary data.</text>
</comment>
<dbReference type="AlphaFoldDB" id="A0A558BSR9"/>
<evidence type="ECO:0000313" key="1">
    <source>
        <dbReference type="EMBL" id="TVT39588.1"/>
    </source>
</evidence>
<reference evidence="1 2" key="1">
    <citation type="submission" date="2019-07" db="EMBL/GenBank/DDBJ databases">
        <title>Hymenobacter sp. straun FUR1 Genome sequencing and assembly.</title>
        <authorList>
            <person name="Chhetri G."/>
        </authorList>
    </citation>
    <scope>NUCLEOTIDE SEQUENCE [LARGE SCALE GENOMIC DNA]</scope>
    <source>
        <strain evidence="1 2">Fur1</strain>
    </source>
</reference>
<organism evidence="1 2">
    <name type="scientific">Hymenobacter setariae</name>
    <dbReference type="NCBI Taxonomy" id="2594794"/>
    <lineage>
        <taxon>Bacteria</taxon>
        <taxon>Pseudomonadati</taxon>
        <taxon>Bacteroidota</taxon>
        <taxon>Cytophagia</taxon>
        <taxon>Cytophagales</taxon>
        <taxon>Hymenobacteraceae</taxon>
        <taxon>Hymenobacter</taxon>
    </lineage>
</organism>
<dbReference type="OrthoDB" id="886764at2"/>
<evidence type="ECO:0000313" key="2">
    <source>
        <dbReference type="Proteomes" id="UP000317624"/>
    </source>
</evidence>
<accession>A0A558BSR9</accession>
<evidence type="ECO:0008006" key="3">
    <source>
        <dbReference type="Google" id="ProtNLM"/>
    </source>
</evidence>
<dbReference type="EMBL" id="VMRJ01000004">
    <property type="protein sequence ID" value="TVT39588.1"/>
    <property type="molecule type" value="Genomic_DNA"/>
</dbReference>
<name>A0A558BSR9_9BACT</name>
<dbReference type="RefSeq" id="WP_144850602.1">
    <property type="nucleotide sequence ID" value="NZ_VMRJ01000004.1"/>
</dbReference>
<protein>
    <recommendedName>
        <fullName evidence="3">Secretin/TonB short N-terminal domain-containing protein</fullName>
    </recommendedName>
</protein>
<sequence length="84" mass="9469">MGRCDQQVVYNLPAQRFDQTAQAIARATGCFIRYPDKSLVNVPVQPVRGRLTRRQALRVALRGSALRIVRETPNLMEVARVPAH</sequence>
<keyword evidence="2" id="KW-1185">Reference proteome</keyword>
<dbReference type="Gene3D" id="3.55.50.30">
    <property type="match status" value="1"/>
</dbReference>
<dbReference type="Proteomes" id="UP000317624">
    <property type="component" value="Unassembled WGS sequence"/>
</dbReference>
<gene>
    <name evidence="1" type="ORF">FNT36_18265</name>
</gene>